<evidence type="ECO:0000313" key="1">
    <source>
        <dbReference type="EMBL" id="OGC68886.1"/>
    </source>
</evidence>
<gene>
    <name evidence="1" type="ORF">A3J33_00195</name>
</gene>
<dbReference type="AlphaFoldDB" id="A0A1F4WHP7"/>
<sequence>MANIRQRAETVERLLLETLRGKIPEEQIPGVLDYFRGELDLVQRLLEKAKDAFGPVCCFSTEDGKIGCGRYTDPAHEVYELDILAPLDEFDRYCQRCRVDVRDSLPRLRGDVARLAALHNLALEEILADLEKLHLAQKAIEHLHIPVTDNEQLNAATRKIIPYAQALTYHRGRFANSFKEAYFGLGTDSASTHVGFGNIRIDQGSRGQPWAYSALAHEINHMLLGVGFNEALVTLLGLETDAALALAGDRNHEVSLYRILKNTCAHTAYVKAQTIQQTGQWRETLERLWPAETVTKLEADYRKEDSDLLGFSSPLSHYTVAPYLALKEALRSERSAIPPDDLIEFNLEVPRLLELLKRCL</sequence>
<reference evidence="1 2" key="1">
    <citation type="journal article" date="2016" name="Nat. Commun.">
        <title>Thousands of microbial genomes shed light on interconnected biogeochemical processes in an aquifer system.</title>
        <authorList>
            <person name="Anantharaman K."/>
            <person name="Brown C.T."/>
            <person name="Hug L.A."/>
            <person name="Sharon I."/>
            <person name="Castelle C.J."/>
            <person name="Probst A.J."/>
            <person name="Thomas B.C."/>
            <person name="Singh A."/>
            <person name="Wilkins M.J."/>
            <person name="Karaoz U."/>
            <person name="Brodie E.L."/>
            <person name="Williams K.H."/>
            <person name="Hubbard S.S."/>
            <person name="Banfield J.F."/>
        </authorList>
    </citation>
    <scope>NUCLEOTIDE SEQUENCE [LARGE SCALE GENOMIC DNA]</scope>
</reference>
<comment type="caution">
    <text evidence="1">The sequence shown here is derived from an EMBL/GenBank/DDBJ whole genome shotgun (WGS) entry which is preliminary data.</text>
</comment>
<dbReference type="EMBL" id="MEVM01000060">
    <property type="protein sequence ID" value="OGC68886.1"/>
    <property type="molecule type" value="Genomic_DNA"/>
</dbReference>
<organism evidence="1 2">
    <name type="scientific">candidate division WWE3 bacterium RIFCSPLOWO2_02_FULL_53_10</name>
    <dbReference type="NCBI Taxonomy" id="1802629"/>
    <lineage>
        <taxon>Bacteria</taxon>
        <taxon>Katanobacteria</taxon>
    </lineage>
</organism>
<dbReference type="Proteomes" id="UP000176492">
    <property type="component" value="Unassembled WGS sequence"/>
</dbReference>
<accession>A0A1F4WHP7</accession>
<name>A0A1F4WHP7_UNCKA</name>
<proteinExistence type="predicted"/>
<protein>
    <submittedName>
        <fullName evidence="1">Uncharacterized protein</fullName>
    </submittedName>
</protein>
<evidence type="ECO:0000313" key="2">
    <source>
        <dbReference type="Proteomes" id="UP000176492"/>
    </source>
</evidence>